<accession>A0A427BJC9</accession>
<dbReference type="EMBL" id="RHPO01000033">
    <property type="protein sequence ID" value="RRT89418.1"/>
    <property type="molecule type" value="Genomic_DNA"/>
</dbReference>
<dbReference type="Proteomes" id="UP000267844">
    <property type="component" value="Unassembled WGS sequence"/>
</dbReference>
<gene>
    <name evidence="1" type="ORF">EGI89_12440</name>
</gene>
<name>A0A427BJC9_9FLAO</name>
<dbReference type="RefSeq" id="WP_125350413.1">
    <property type="nucleotide sequence ID" value="NZ_RHPN01000055.1"/>
</dbReference>
<protein>
    <recommendedName>
        <fullName evidence="3">Nucleotidyltransferase domain-containing protein</fullName>
    </recommendedName>
</protein>
<evidence type="ECO:0000313" key="1">
    <source>
        <dbReference type="EMBL" id="RRT89418.1"/>
    </source>
</evidence>
<proteinExistence type="predicted"/>
<dbReference type="SUPFAM" id="SSF81301">
    <property type="entry name" value="Nucleotidyltransferase"/>
    <property type="match status" value="1"/>
</dbReference>
<organism evidence="1 2">
    <name type="scientific">Empedobacter falsenii</name>
    <dbReference type="NCBI Taxonomy" id="343874"/>
    <lineage>
        <taxon>Bacteria</taxon>
        <taxon>Pseudomonadati</taxon>
        <taxon>Bacteroidota</taxon>
        <taxon>Flavobacteriia</taxon>
        <taxon>Flavobacteriales</taxon>
        <taxon>Weeksellaceae</taxon>
        <taxon>Empedobacter</taxon>
    </lineage>
</organism>
<comment type="caution">
    <text evidence="1">The sequence shown here is derived from an EMBL/GenBank/DDBJ whole genome shotgun (WGS) entry which is preliminary data.</text>
</comment>
<sequence>MKYSILKYGSSIRGNSDKYSDKDLLIVAEEIDVLNSLKDYYTNKGWSVSTYTYTKLNYLSTNGFLFVKHLINEGQIIYDYENSLKSLLENFNECLDYKKEMEKASNFLNFVDEIPDNIVGYSWLLDNTYLTFRNFLIYESALNKKYNFGYIDLIFSLLSENKINQTEADKLLQLRVIKSCYRNNYNDITPSKEFARDIISIVNRLGLKITTTFTPTKLELNALNFNKIDSAYKKLRLIELILKNESIQDEYLNKCISNPQMYATDKSIEKIYLKVFEKIKTSHNIVLAK</sequence>
<reference evidence="1 2" key="1">
    <citation type="submission" date="2018-10" db="EMBL/GenBank/DDBJ databases">
        <title>Transmission dynamics of multidrug resistant bacteria on intensive care unit surfaces.</title>
        <authorList>
            <person name="D'Souza A.W."/>
            <person name="Potter R.F."/>
            <person name="Wallace M."/>
            <person name="Shupe A."/>
            <person name="Patel S."/>
            <person name="Sun S."/>
            <person name="Gul D."/>
            <person name="Kwon J.H."/>
            <person name="Andleeb S."/>
            <person name="Burnham C.-A.D."/>
            <person name="Dantas G."/>
        </authorList>
    </citation>
    <scope>NUCLEOTIDE SEQUENCE [LARGE SCALE GENOMIC DNA]</scope>
    <source>
        <strain evidence="1 2">WF_348</strain>
    </source>
</reference>
<dbReference type="Gene3D" id="3.30.460.10">
    <property type="entry name" value="Beta Polymerase, domain 2"/>
    <property type="match status" value="1"/>
</dbReference>
<dbReference type="AlphaFoldDB" id="A0A427BJC9"/>
<evidence type="ECO:0000313" key="2">
    <source>
        <dbReference type="Proteomes" id="UP000267844"/>
    </source>
</evidence>
<evidence type="ECO:0008006" key="3">
    <source>
        <dbReference type="Google" id="ProtNLM"/>
    </source>
</evidence>
<dbReference type="InterPro" id="IPR043519">
    <property type="entry name" value="NT_sf"/>
</dbReference>